<accession>A0A231GYW2</accession>
<proteinExistence type="predicted"/>
<name>A0A231GYW2_9NOCA</name>
<evidence type="ECO:0000256" key="1">
    <source>
        <dbReference type="SAM" id="MobiDB-lite"/>
    </source>
</evidence>
<protein>
    <submittedName>
        <fullName evidence="2">Uncharacterized protein</fullName>
    </submittedName>
</protein>
<dbReference type="AlphaFoldDB" id="A0A231GYW2"/>
<feature type="compositionally biased region" description="Polar residues" evidence="1">
    <location>
        <begin position="62"/>
        <end position="73"/>
    </location>
</feature>
<reference evidence="2 3" key="1">
    <citation type="submission" date="2017-07" db="EMBL/GenBank/DDBJ databases">
        <title>First draft Genome Sequence of Nocardia cerradoensis isolated from human infection.</title>
        <authorList>
            <person name="Carrasco G."/>
        </authorList>
    </citation>
    <scope>NUCLEOTIDE SEQUENCE [LARGE SCALE GENOMIC DNA]</scope>
    <source>
        <strain evidence="2 3">CNM20130759</strain>
    </source>
</reference>
<feature type="region of interest" description="Disordered" evidence="1">
    <location>
        <begin position="48"/>
        <end position="124"/>
    </location>
</feature>
<evidence type="ECO:0000313" key="3">
    <source>
        <dbReference type="Proteomes" id="UP000215506"/>
    </source>
</evidence>
<organism evidence="2 3">
    <name type="scientific">Nocardia cerradoensis</name>
    <dbReference type="NCBI Taxonomy" id="85688"/>
    <lineage>
        <taxon>Bacteria</taxon>
        <taxon>Bacillati</taxon>
        <taxon>Actinomycetota</taxon>
        <taxon>Actinomycetes</taxon>
        <taxon>Mycobacteriales</taxon>
        <taxon>Nocardiaceae</taxon>
        <taxon>Nocardia</taxon>
    </lineage>
</organism>
<sequence length="209" mass="21740">MRSHTRLPHISGHRRIRATDILRVDILRVVTVVTGIAVAATLVACSTDSPASEGPNTVGYRSMTQVPAMNTSGETDDGSGRIERTPSGPAEVPSAPTSDLPIVSGSGTAAGDRPPAGTAFPGEGISGEAAEQLQQSADAGHQPWRLDEDAVARAFVSGRFGWSRPAITHDGAYLAVATGPNGQRVSLQLSQPARKNNGGVWVVESGIWL</sequence>
<dbReference type="Proteomes" id="UP000215506">
    <property type="component" value="Unassembled WGS sequence"/>
</dbReference>
<evidence type="ECO:0000313" key="2">
    <source>
        <dbReference type="EMBL" id="OXR41803.1"/>
    </source>
</evidence>
<keyword evidence="3" id="KW-1185">Reference proteome</keyword>
<dbReference type="EMBL" id="NGAF01000017">
    <property type="protein sequence ID" value="OXR41803.1"/>
    <property type="molecule type" value="Genomic_DNA"/>
</dbReference>
<comment type="caution">
    <text evidence="2">The sequence shown here is derived from an EMBL/GenBank/DDBJ whole genome shotgun (WGS) entry which is preliminary data.</text>
</comment>
<gene>
    <name evidence="2" type="ORF">B7C42_06145</name>
</gene>